<proteinExistence type="predicted"/>
<dbReference type="Proteomes" id="UP000076580">
    <property type="component" value="Chromosome 01"/>
</dbReference>
<protein>
    <submittedName>
        <fullName evidence="2">MOSC domain containing protein</fullName>
    </submittedName>
</protein>
<keyword evidence="3" id="KW-1185">Reference proteome</keyword>
<accession>A0A151GQD4</accession>
<evidence type="ECO:0000313" key="2">
    <source>
        <dbReference type="EMBL" id="KYK59300.1"/>
    </source>
</evidence>
<dbReference type="GeneID" id="63713073"/>
<dbReference type="STRING" id="98403.A0A151GQD4"/>
<dbReference type="EMBL" id="LAYC01000001">
    <property type="protein sequence ID" value="KYK59300.1"/>
    <property type="molecule type" value="Genomic_DNA"/>
</dbReference>
<sequence>MAQLQAPPAGTPLDFGSVFVVLVTIIVFSIPIFILFPPVPVERSDALRQTHSKLGVPCPNCSDGQVAASQRPVIHPIASCRGIELPDSDTRAGHEHDRLYVFAQRKPAGAEDAWELLTNGEAPRLASIKVDIWCPDTAKTSRLLGRVDGGFVTARFPWTATTGLRGLALRAAAKLSRGLRAVPEKDIMLPLELPSPADITAQGYQLVDVDVDVGKDASLALSMDLDLPPELALYLGVKHPLGLFRLLPASSEKQGTLPTGQSM</sequence>
<reference evidence="2 3" key="1">
    <citation type="journal article" date="2016" name="Sci. Rep.">
        <title>Insights into Adaptations to a Near-Obligate Nematode Endoparasitic Lifestyle from the Finished Genome of Drechmeria coniospora.</title>
        <authorList>
            <person name="Zhang L."/>
            <person name="Zhou Z."/>
            <person name="Guo Q."/>
            <person name="Fokkens L."/>
            <person name="Miskei M."/>
            <person name="Pocsi I."/>
            <person name="Zhang W."/>
            <person name="Chen M."/>
            <person name="Wang L."/>
            <person name="Sun Y."/>
            <person name="Donzelli B.G."/>
            <person name="Gibson D.M."/>
            <person name="Nelson D.R."/>
            <person name="Luo J.G."/>
            <person name="Rep M."/>
            <person name="Liu H."/>
            <person name="Yang S."/>
            <person name="Wang J."/>
            <person name="Krasnoff S.B."/>
            <person name="Xu Y."/>
            <person name="Molnar I."/>
            <person name="Lin M."/>
        </authorList>
    </citation>
    <scope>NUCLEOTIDE SEQUENCE [LARGE SCALE GENOMIC DNA]</scope>
    <source>
        <strain evidence="2 3">ARSEF 6962</strain>
    </source>
</reference>
<gene>
    <name evidence="2" type="ORF">DCS_00430</name>
</gene>
<evidence type="ECO:0000256" key="1">
    <source>
        <dbReference type="SAM" id="Phobius"/>
    </source>
</evidence>
<name>A0A151GQD4_DRECN</name>
<dbReference type="SUPFAM" id="SSF141673">
    <property type="entry name" value="MOSC N-terminal domain-like"/>
    <property type="match status" value="1"/>
</dbReference>
<dbReference type="RefSeq" id="XP_040658652.1">
    <property type="nucleotide sequence ID" value="XM_040797769.1"/>
</dbReference>
<evidence type="ECO:0000313" key="3">
    <source>
        <dbReference type="Proteomes" id="UP000076580"/>
    </source>
</evidence>
<organism evidence="2 3">
    <name type="scientific">Drechmeria coniospora</name>
    <name type="common">Nematophagous fungus</name>
    <name type="synonym">Meria coniospora</name>
    <dbReference type="NCBI Taxonomy" id="98403"/>
    <lineage>
        <taxon>Eukaryota</taxon>
        <taxon>Fungi</taxon>
        <taxon>Dikarya</taxon>
        <taxon>Ascomycota</taxon>
        <taxon>Pezizomycotina</taxon>
        <taxon>Sordariomycetes</taxon>
        <taxon>Hypocreomycetidae</taxon>
        <taxon>Hypocreales</taxon>
        <taxon>Ophiocordycipitaceae</taxon>
        <taxon>Drechmeria</taxon>
    </lineage>
</organism>
<feature type="transmembrane region" description="Helical" evidence="1">
    <location>
        <begin position="15"/>
        <end position="36"/>
    </location>
</feature>
<keyword evidence="1" id="KW-0812">Transmembrane</keyword>
<keyword evidence="1" id="KW-0472">Membrane</keyword>
<keyword evidence="1" id="KW-1133">Transmembrane helix</keyword>
<dbReference type="InParanoid" id="A0A151GQD4"/>
<dbReference type="AlphaFoldDB" id="A0A151GQD4"/>
<comment type="caution">
    <text evidence="2">The sequence shown here is derived from an EMBL/GenBank/DDBJ whole genome shotgun (WGS) entry which is preliminary data.</text>
</comment>